<dbReference type="InterPro" id="IPR036890">
    <property type="entry name" value="HATPase_C_sf"/>
</dbReference>
<dbReference type="EMBL" id="LAZR01002812">
    <property type="protein sequence ID" value="KKN25301.1"/>
    <property type="molecule type" value="Genomic_DNA"/>
</dbReference>
<dbReference type="InterPro" id="IPR001789">
    <property type="entry name" value="Sig_transdc_resp-reg_receiver"/>
</dbReference>
<proteinExistence type="predicted"/>
<dbReference type="InterPro" id="IPR005467">
    <property type="entry name" value="His_kinase_dom"/>
</dbReference>
<comment type="catalytic activity">
    <reaction evidence="1">
        <text>ATP + protein L-histidine = ADP + protein N-phospho-L-histidine.</text>
        <dbReference type="EC" id="2.7.13.3"/>
    </reaction>
</comment>
<organism evidence="11">
    <name type="scientific">marine sediment metagenome</name>
    <dbReference type="NCBI Taxonomy" id="412755"/>
    <lineage>
        <taxon>unclassified sequences</taxon>
        <taxon>metagenomes</taxon>
        <taxon>ecological metagenomes</taxon>
    </lineage>
</organism>
<reference evidence="11" key="1">
    <citation type="journal article" date="2015" name="Nature">
        <title>Complex archaea that bridge the gap between prokaryotes and eukaryotes.</title>
        <authorList>
            <person name="Spang A."/>
            <person name="Saw J.H."/>
            <person name="Jorgensen S.L."/>
            <person name="Zaremba-Niedzwiedzka K."/>
            <person name="Martijn J."/>
            <person name="Lind A.E."/>
            <person name="van Eijk R."/>
            <person name="Schleper C."/>
            <person name="Guy L."/>
            <person name="Ettema T.J."/>
        </authorList>
    </citation>
    <scope>NUCLEOTIDE SEQUENCE</scope>
</reference>
<evidence type="ECO:0000256" key="1">
    <source>
        <dbReference type="ARBA" id="ARBA00000085"/>
    </source>
</evidence>
<evidence type="ECO:0000259" key="7">
    <source>
        <dbReference type="PROSITE" id="PS50109"/>
    </source>
</evidence>
<sequence>MRKISKSSILIVDDDELICETLFDIFQEKGFNVAIAKSGHEGISVAEHTAFDVALIDIILPDMNGLDLLREFKKDYPEKVYIIITANATLQTAIRALKDGATDYFIKPLVIDEILSKTQDELEKKRLQRELIEKVEEIDEVKKAVQELKKSEEKYKIILNGIVEGVWVSNKDDIIYYTNKGMEKIAGIPSEQIVNVKVLIDFSESTLQYFRPFYLEAKNTLKSVFYDSIPVETPAGRKSFQSGWLIPIEKEGKYGGMICTVEDITESKKIEEDLRKSKELFRNLTINSPDVIYSAILSPTPPTFNLKYISPSIYLITGYTPDNFYNDPELAWKVIHPDDRLLAEEALNSSDSRPKPVIERWIRKDGKMIWVEVRFILIRDAESNLIEVQGIVRDITKRKRFEQKLKDSEIKYRSLFEHAPDSIILIDTKTGDIVDFNDQMNETLGYTREEFKNLKIPDFDLMENLKEYATHIEKAIRDGSDLFETKYLTKSGEVRDILVNINLIKISGKNYLQSILRDITDRKKTERKLKESEDELRKLNRELEQKIEERTREIRELAKFPSENPNFVLRVSEKRVLYTNDVSKNLFNIQKGSEIPDLLREYVKDSLSNNTERMIELEIGERIYSFSVNPIEDTDYVNLYGRDITEFKKSDKALKVSELMLQKSQEIGRIGSFEMDLATSEVMWSDQLYKLFGLKKEGKAIDYEKVLALIHPDDRERAIQVSSDAVKERKPYTLEHRVIHPDGRILNLLITGDVMRNEKNEIVKIGGITQDITESKKVTEELRLHSEIMTNMSEGVYLVRLKDLIIVYANPRFEEMFGYDPGEMIGKYVVIVNAPTDKTPEEVKDEIVGILNDTGEWYGDVLNIKKDGTQFWCYANVSIFDHPEYGRVMVSVHTNITERKKKEEELRLQSEIIENMSEGVYLIKLDDGTIVYTNPTFERMFGYNPDEMIGKNVAIVNAPTDKTPEETRETIMGFLKETGEWHGEVLNVKKDGVLFWCYANVSLFDHPDYGTVIVSIHTDITERKKTEQDLKESEQYLSGRVKELTCLYGLSKLFEKPGVSIDEIILGTLVLIPFAMQFPEIICTRINFNGKEYKANNFNESKWNFSNQVKLDGKLLEIEVFYLKNTPFLKEEVSLLNEIGNRLKSIIEYKILEDKLIRKEKLATIGTLIGSIGHELRNPLGVINNSVYFLNQRIKDKDEKVAKHLNILQMEVNKANAFISDLLDFIRIRTPIFKDGSINNAIENVVDELIIPKNIILERKLDVKLPRITFDLRQMKQVFHNLILNAIQAMPKGGILEIKTLSKEEFVEIKIKDSGMGISEENLDRIFEPLFTTKVTGIGLGLTIVKEILEKHGGTVEAMNNSKGGTIFTLRLPLKGREL</sequence>
<evidence type="ECO:0000256" key="4">
    <source>
        <dbReference type="ARBA" id="ARBA00022679"/>
    </source>
</evidence>
<evidence type="ECO:0000259" key="9">
    <source>
        <dbReference type="PROSITE" id="PS50112"/>
    </source>
</evidence>
<feature type="domain" description="PAC" evidence="10">
    <location>
        <begin position="481"/>
        <end position="531"/>
    </location>
</feature>
<dbReference type="GO" id="GO:0000155">
    <property type="term" value="F:phosphorelay sensor kinase activity"/>
    <property type="evidence" value="ECO:0007669"/>
    <property type="project" value="InterPro"/>
</dbReference>
<dbReference type="CDD" id="cd00075">
    <property type="entry name" value="HATPase"/>
    <property type="match status" value="1"/>
</dbReference>
<dbReference type="SMART" id="SM00448">
    <property type="entry name" value="REC"/>
    <property type="match status" value="1"/>
</dbReference>
<dbReference type="Pfam" id="PF08447">
    <property type="entry name" value="PAS_3"/>
    <property type="match status" value="2"/>
</dbReference>
<keyword evidence="4" id="KW-0808">Transferase</keyword>
<dbReference type="SMART" id="SM00387">
    <property type="entry name" value="HATPase_c"/>
    <property type="match status" value="1"/>
</dbReference>
<dbReference type="SMART" id="SM00086">
    <property type="entry name" value="PAC"/>
    <property type="match status" value="5"/>
</dbReference>
<evidence type="ECO:0000256" key="3">
    <source>
        <dbReference type="ARBA" id="ARBA00022553"/>
    </source>
</evidence>
<dbReference type="Gene3D" id="1.10.287.130">
    <property type="match status" value="1"/>
</dbReference>
<dbReference type="EC" id="2.7.13.3" evidence="2"/>
<dbReference type="PRINTS" id="PR00344">
    <property type="entry name" value="BCTRLSENSOR"/>
</dbReference>
<dbReference type="PANTHER" id="PTHR43304">
    <property type="entry name" value="PHYTOCHROME-LIKE PROTEIN CPH1"/>
    <property type="match status" value="1"/>
</dbReference>
<feature type="domain" description="PAC" evidence="10">
    <location>
        <begin position="732"/>
        <end position="784"/>
    </location>
</feature>
<dbReference type="InterPro" id="IPR011006">
    <property type="entry name" value="CheY-like_superfamily"/>
</dbReference>
<name>A0A0F9RK31_9ZZZZ</name>
<dbReference type="SMART" id="SM00388">
    <property type="entry name" value="HisKA"/>
    <property type="match status" value="1"/>
</dbReference>
<feature type="domain" description="PAC" evidence="10">
    <location>
        <begin position="981"/>
        <end position="1032"/>
    </location>
</feature>
<dbReference type="Pfam" id="PF00512">
    <property type="entry name" value="HisKA"/>
    <property type="match status" value="1"/>
</dbReference>
<keyword evidence="3" id="KW-0597">Phosphoprotein</keyword>
<evidence type="ECO:0000256" key="2">
    <source>
        <dbReference type="ARBA" id="ARBA00012438"/>
    </source>
</evidence>
<evidence type="ECO:0000256" key="6">
    <source>
        <dbReference type="SAM" id="Coils"/>
    </source>
</evidence>
<feature type="coiled-coil region" evidence="6">
    <location>
        <begin position="522"/>
        <end position="560"/>
    </location>
</feature>
<dbReference type="Gene3D" id="3.30.565.10">
    <property type="entry name" value="Histidine kinase-like ATPase, C-terminal domain"/>
    <property type="match status" value="1"/>
</dbReference>
<dbReference type="Pfam" id="PF13426">
    <property type="entry name" value="PAS_9"/>
    <property type="match status" value="4"/>
</dbReference>
<dbReference type="SUPFAM" id="SSF47384">
    <property type="entry name" value="Homodimeric domain of signal transducing histidine kinase"/>
    <property type="match status" value="1"/>
</dbReference>
<dbReference type="Gene3D" id="2.10.70.100">
    <property type="match status" value="1"/>
</dbReference>
<dbReference type="Pfam" id="PF00072">
    <property type="entry name" value="Response_reg"/>
    <property type="match status" value="1"/>
</dbReference>
<feature type="domain" description="PAS" evidence="9">
    <location>
        <begin position="905"/>
        <end position="978"/>
    </location>
</feature>
<dbReference type="PROSITE" id="PS50109">
    <property type="entry name" value="HIS_KIN"/>
    <property type="match status" value="1"/>
</dbReference>
<evidence type="ECO:0000256" key="5">
    <source>
        <dbReference type="ARBA" id="ARBA00022777"/>
    </source>
</evidence>
<evidence type="ECO:0000259" key="10">
    <source>
        <dbReference type="PROSITE" id="PS50113"/>
    </source>
</evidence>
<feature type="domain" description="Response regulatory" evidence="8">
    <location>
        <begin position="8"/>
        <end position="122"/>
    </location>
</feature>
<dbReference type="CDD" id="cd00130">
    <property type="entry name" value="PAS"/>
    <property type="match status" value="5"/>
</dbReference>
<feature type="domain" description="PAC" evidence="10">
    <location>
        <begin position="857"/>
        <end position="908"/>
    </location>
</feature>
<keyword evidence="6" id="KW-0175">Coiled coil</keyword>
<dbReference type="CDD" id="cd00156">
    <property type="entry name" value="REC"/>
    <property type="match status" value="1"/>
</dbReference>
<keyword evidence="5" id="KW-0418">Kinase</keyword>
<dbReference type="SUPFAM" id="SSF55874">
    <property type="entry name" value="ATPase domain of HSP90 chaperone/DNA topoisomerase II/histidine kinase"/>
    <property type="match status" value="1"/>
</dbReference>
<dbReference type="InterPro" id="IPR013655">
    <property type="entry name" value="PAS_fold_3"/>
</dbReference>
<dbReference type="SUPFAM" id="SSF52172">
    <property type="entry name" value="CheY-like"/>
    <property type="match status" value="1"/>
</dbReference>
<feature type="domain" description="PAS" evidence="9">
    <location>
        <begin position="151"/>
        <end position="202"/>
    </location>
</feature>
<dbReference type="InterPro" id="IPR001610">
    <property type="entry name" value="PAC"/>
</dbReference>
<feature type="domain" description="Histidine kinase" evidence="7">
    <location>
        <begin position="1171"/>
        <end position="1376"/>
    </location>
</feature>
<dbReference type="InterPro" id="IPR035965">
    <property type="entry name" value="PAS-like_dom_sf"/>
</dbReference>
<dbReference type="PANTHER" id="PTHR43304:SF1">
    <property type="entry name" value="PAC DOMAIN-CONTAINING PROTEIN"/>
    <property type="match status" value="1"/>
</dbReference>
<dbReference type="CDD" id="cd00082">
    <property type="entry name" value="HisKA"/>
    <property type="match status" value="1"/>
</dbReference>
<protein>
    <recommendedName>
        <fullName evidence="2">histidine kinase</fullName>
        <ecNumber evidence="2">2.7.13.3</ecNumber>
    </recommendedName>
</protein>
<dbReference type="InterPro" id="IPR052162">
    <property type="entry name" value="Sensor_kinase/Photoreceptor"/>
</dbReference>
<feature type="domain" description="PAS" evidence="9">
    <location>
        <begin position="408"/>
        <end position="479"/>
    </location>
</feature>
<dbReference type="InterPro" id="IPR036097">
    <property type="entry name" value="HisK_dim/P_sf"/>
</dbReference>
<evidence type="ECO:0000313" key="11">
    <source>
        <dbReference type="EMBL" id="KKN25301.1"/>
    </source>
</evidence>
<dbReference type="InterPro" id="IPR003661">
    <property type="entry name" value="HisK_dim/P_dom"/>
</dbReference>
<feature type="domain" description="PAS" evidence="9">
    <location>
        <begin position="308"/>
        <end position="354"/>
    </location>
</feature>
<dbReference type="InterPro" id="IPR003594">
    <property type="entry name" value="HATPase_dom"/>
</dbReference>
<feature type="coiled-coil region" evidence="6">
    <location>
        <begin position="115"/>
        <end position="154"/>
    </location>
</feature>
<dbReference type="InterPro" id="IPR004358">
    <property type="entry name" value="Sig_transdc_His_kin-like_C"/>
</dbReference>
<dbReference type="PROSITE" id="PS50110">
    <property type="entry name" value="RESPONSE_REGULATORY"/>
    <property type="match status" value="1"/>
</dbReference>
<dbReference type="SUPFAM" id="SSF55785">
    <property type="entry name" value="PYP-like sensor domain (PAS domain)"/>
    <property type="match status" value="6"/>
</dbReference>
<dbReference type="Gene3D" id="3.30.450.20">
    <property type="entry name" value="PAS domain"/>
    <property type="match status" value="6"/>
</dbReference>
<accession>A0A0F9RK31</accession>
<feature type="domain" description="PAS" evidence="9">
    <location>
        <begin position="781"/>
        <end position="830"/>
    </location>
</feature>
<dbReference type="Gene3D" id="3.40.50.2300">
    <property type="match status" value="1"/>
</dbReference>
<dbReference type="PROSITE" id="PS50112">
    <property type="entry name" value="PAS"/>
    <property type="match status" value="5"/>
</dbReference>
<dbReference type="NCBIfam" id="TIGR00229">
    <property type="entry name" value="sensory_box"/>
    <property type="match status" value="6"/>
</dbReference>
<dbReference type="SMART" id="SM00091">
    <property type="entry name" value="PAS"/>
    <property type="match status" value="6"/>
</dbReference>
<evidence type="ECO:0000259" key="8">
    <source>
        <dbReference type="PROSITE" id="PS50110"/>
    </source>
</evidence>
<feature type="domain" description="PAC" evidence="10">
    <location>
        <begin position="355"/>
        <end position="407"/>
    </location>
</feature>
<gene>
    <name evidence="11" type="ORF">LCGC14_0886110</name>
</gene>
<dbReference type="PROSITE" id="PS50113">
    <property type="entry name" value="PAC"/>
    <property type="match status" value="5"/>
</dbReference>
<dbReference type="Pfam" id="PF02518">
    <property type="entry name" value="HATPase_c"/>
    <property type="match status" value="1"/>
</dbReference>
<comment type="caution">
    <text evidence="11">The sequence shown here is derived from an EMBL/GenBank/DDBJ whole genome shotgun (WGS) entry which is preliminary data.</text>
</comment>
<dbReference type="InterPro" id="IPR000014">
    <property type="entry name" value="PAS"/>
</dbReference>
<dbReference type="InterPro" id="IPR000700">
    <property type="entry name" value="PAS-assoc_C"/>
</dbReference>